<evidence type="ECO:0000313" key="1">
    <source>
        <dbReference type="EMBL" id="PPQ28679.1"/>
    </source>
</evidence>
<gene>
    <name evidence="1" type="ORF">CCS01_23570</name>
</gene>
<dbReference type="Proteomes" id="UP000239724">
    <property type="component" value="Unassembled WGS sequence"/>
</dbReference>
<name>A0A2S6N247_RHOGL</name>
<sequence length="107" mass="11618">MPVNLPAPQWPAALVEQGPPEDPAILLGGAAVIGQAPHRILAMRINPRTLSVDYRPDVDPDAYGDYQLEEMLDELTFMDDIDKSVLVPMGGGAYVLWMMPDSDAGAR</sequence>
<comment type="caution">
    <text evidence="1">The sequence shown here is derived from an EMBL/GenBank/DDBJ whole genome shotgun (WGS) entry which is preliminary data.</text>
</comment>
<reference evidence="1 2" key="1">
    <citation type="journal article" date="2018" name="Arch. Microbiol.">
        <title>New insights into the metabolic potential of the phototrophic purple bacterium Rhodopila globiformis DSM 161(T) from its draft genome sequence and evidence for a vanadium-dependent nitrogenase.</title>
        <authorList>
            <person name="Imhoff J.F."/>
            <person name="Rahn T."/>
            <person name="Kunzel S."/>
            <person name="Neulinger S.C."/>
        </authorList>
    </citation>
    <scope>NUCLEOTIDE SEQUENCE [LARGE SCALE GENOMIC DNA]</scope>
    <source>
        <strain evidence="1 2">DSM 161</strain>
    </source>
</reference>
<evidence type="ECO:0000313" key="2">
    <source>
        <dbReference type="Proteomes" id="UP000239724"/>
    </source>
</evidence>
<organism evidence="1 2">
    <name type="scientific">Rhodopila globiformis</name>
    <name type="common">Rhodopseudomonas globiformis</name>
    <dbReference type="NCBI Taxonomy" id="1071"/>
    <lineage>
        <taxon>Bacteria</taxon>
        <taxon>Pseudomonadati</taxon>
        <taxon>Pseudomonadota</taxon>
        <taxon>Alphaproteobacteria</taxon>
        <taxon>Acetobacterales</taxon>
        <taxon>Acetobacteraceae</taxon>
        <taxon>Rhodopila</taxon>
    </lineage>
</organism>
<proteinExistence type="predicted"/>
<protein>
    <submittedName>
        <fullName evidence="1">Uncharacterized protein</fullName>
    </submittedName>
</protein>
<accession>A0A2S6N247</accession>
<keyword evidence="2" id="KW-1185">Reference proteome</keyword>
<dbReference type="AlphaFoldDB" id="A0A2S6N247"/>
<dbReference type="EMBL" id="NHRY01000239">
    <property type="protein sequence ID" value="PPQ28679.1"/>
    <property type="molecule type" value="Genomic_DNA"/>
</dbReference>
<dbReference type="RefSeq" id="WP_104521270.1">
    <property type="nucleotide sequence ID" value="NZ_NHRY01000239.1"/>
</dbReference>